<dbReference type="GO" id="GO:0005576">
    <property type="term" value="C:extracellular region"/>
    <property type="evidence" value="ECO:0007669"/>
    <property type="project" value="InterPro"/>
</dbReference>
<organism evidence="2 3">
    <name type="scientific">Mytilus coruscus</name>
    <name type="common">Sea mussel</name>
    <dbReference type="NCBI Taxonomy" id="42192"/>
    <lineage>
        <taxon>Eukaryota</taxon>
        <taxon>Metazoa</taxon>
        <taxon>Spiralia</taxon>
        <taxon>Lophotrochozoa</taxon>
        <taxon>Mollusca</taxon>
        <taxon>Bivalvia</taxon>
        <taxon>Autobranchia</taxon>
        <taxon>Pteriomorphia</taxon>
        <taxon>Mytilida</taxon>
        <taxon>Mytiloidea</taxon>
        <taxon>Mytilidae</taxon>
        <taxon>Mytilinae</taxon>
        <taxon>Mytilus</taxon>
    </lineage>
</organism>
<protein>
    <submittedName>
        <fullName evidence="2">Uncharacterized protein</fullName>
    </submittedName>
</protein>
<feature type="chain" id="PRO_5026857617" evidence="1">
    <location>
        <begin position="22"/>
        <end position="221"/>
    </location>
</feature>
<dbReference type="OrthoDB" id="10001248at2759"/>
<dbReference type="Proteomes" id="UP000507470">
    <property type="component" value="Unassembled WGS sequence"/>
</dbReference>
<evidence type="ECO:0000313" key="2">
    <source>
        <dbReference type="EMBL" id="CAC5402989.1"/>
    </source>
</evidence>
<dbReference type="GO" id="GO:0007160">
    <property type="term" value="P:cell-matrix adhesion"/>
    <property type="evidence" value="ECO:0007669"/>
    <property type="project" value="InterPro"/>
</dbReference>
<dbReference type="EMBL" id="CACVKT020006657">
    <property type="protein sequence ID" value="CAC5402989.1"/>
    <property type="molecule type" value="Genomic_DNA"/>
</dbReference>
<dbReference type="Pfam" id="PF00811">
    <property type="entry name" value="Ependymin"/>
    <property type="match status" value="1"/>
</dbReference>
<keyword evidence="1" id="KW-0732">Signal</keyword>
<dbReference type="GO" id="GO:0005509">
    <property type="term" value="F:calcium ion binding"/>
    <property type="evidence" value="ECO:0007669"/>
    <property type="project" value="InterPro"/>
</dbReference>
<dbReference type="PANTHER" id="PTHR10697:SF13">
    <property type="entry name" value="RICIN B LECTIN DOMAIN-CONTAINING PROTEIN"/>
    <property type="match status" value="1"/>
</dbReference>
<dbReference type="AlphaFoldDB" id="A0A6J8D4Z9"/>
<gene>
    <name evidence="2" type="ORF">MCOR_36906</name>
</gene>
<evidence type="ECO:0000256" key="1">
    <source>
        <dbReference type="SAM" id="SignalP"/>
    </source>
</evidence>
<dbReference type="GO" id="GO:0005764">
    <property type="term" value="C:lysosome"/>
    <property type="evidence" value="ECO:0007669"/>
    <property type="project" value="TreeGrafter"/>
</dbReference>
<proteinExistence type="predicted"/>
<accession>A0A6J8D4Z9</accession>
<dbReference type="PROSITE" id="PS51257">
    <property type="entry name" value="PROKAR_LIPOPROTEIN"/>
    <property type="match status" value="1"/>
</dbReference>
<feature type="signal peptide" evidence="1">
    <location>
        <begin position="1"/>
        <end position="21"/>
    </location>
</feature>
<keyword evidence="3" id="KW-1185">Reference proteome</keyword>
<name>A0A6J8D4Z9_MYTCO</name>
<sequence>MIKRIIFTIAVFAVFVQIASSCCGPAQWEGYESVSSGLQFNGTGTEGIGLLNMSVDANINKVAIKGYSMWNGQRVKQHNLYDYSAGKSYSVYNGKCLKADLSPYPSPGKINCVPSDAKLVLSTYYGTGDNKYEIDVYEYMIDGKKMELSVNKGSCLPVGQHQQITNGFADIGFMGITEGIKDPSVFDIPPECNNAGTVSPVSKKLMHIHVFENIERGMFSN</sequence>
<reference evidence="2 3" key="1">
    <citation type="submission" date="2020-06" db="EMBL/GenBank/DDBJ databases">
        <authorList>
            <person name="Li R."/>
            <person name="Bekaert M."/>
        </authorList>
    </citation>
    <scope>NUCLEOTIDE SEQUENCE [LARGE SCALE GENOMIC DNA]</scope>
    <source>
        <strain evidence="3">wild</strain>
    </source>
</reference>
<evidence type="ECO:0000313" key="3">
    <source>
        <dbReference type="Proteomes" id="UP000507470"/>
    </source>
</evidence>
<dbReference type="PANTHER" id="PTHR10697">
    <property type="entry name" value="MAMMALIAN EPENDYMIN-RELATED PROTEIN 1"/>
    <property type="match status" value="1"/>
</dbReference>
<dbReference type="InterPro" id="IPR001299">
    <property type="entry name" value="Ependymin"/>
</dbReference>